<evidence type="ECO:0000313" key="2">
    <source>
        <dbReference type="Proteomes" id="UP000188159"/>
    </source>
</evidence>
<protein>
    <submittedName>
        <fullName evidence="1">Uncharacterized protein</fullName>
    </submittedName>
</protein>
<dbReference type="EMBL" id="CP012098">
    <property type="protein sequence ID" value="AQP38424.1"/>
    <property type="molecule type" value="Genomic_DNA"/>
</dbReference>
<evidence type="ECO:0000313" key="1">
    <source>
        <dbReference type="EMBL" id="AQP38424.1"/>
    </source>
</evidence>
<sequence>MKRTLYYYYLSGEKKPAKKYKMPENLKNDIKDSAELILEKPKNDRKKDVKSKKKIIYLADIKNLEDENTIILEFISAKYARIRTVIDTNTLKEQELKKKGRDDGDEESVSIGIKFLENNEAICVYEYNRDAAGFQLLIQYLQEEILKIHKDKNDGIGYKLKTEQKVSKDFLAALKKTEKITAVKITVDSEDATASEIKEISGRSDLSEDVEIIYKPSGKNILTNTVKKFFEIYNDSQRKIKKVYVESKGENGNPLHFDTEEMREKEILDVEETYSGEVDKGDLYDQMIRCLSNF</sequence>
<gene>
    <name evidence="1" type="ORF">DO83_01495</name>
</gene>
<reference evidence="1 2" key="1">
    <citation type="journal article" date="2016" name="Sci. Rep.">
        <title>Accelerated dysbiosis of gut microbiota during aggravation of DSS-induced colitis by a butyrate-producing bacterium.</title>
        <authorList>
            <person name="Zhang Q."/>
            <person name="Wu Y."/>
            <person name="Wang J."/>
            <person name="Wu G."/>
            <person name="Long W."/>
            <person name="Xue Z."/>
            <person name="Wang L."/>
            <person name="Zhang X."/>
            <person name="Pang X."/>
            <person name="Zhao Y."/>
            <person name="Zhao L."/>
            <person name="Zhang C."/>
        </authorList>
    </citation>
    <scope>NUCLEOTIDE SEQUENCE [LARGE SCALE GENOMIC DNA]</scope>
    <source>
        <strain evidence="1 2">BPB5</strain>
    </source>
</reference>
<dbReference type="Proteomes" id="UP000188159">
    <property type="component" value="Chromosome"/>
</dbReference>
<name>A0A1Q2C3X6_ANAHA</name>
<dbReference type="RefSeq" id="WP_077325311.1">
    <property type="nucleotide sequence ID" value="NZ_CP012098.1"/>
</dbReference>
<organism evidence="1 2">
    <name type="scientific">Anaerostipes hadrus</name>
    <dbReference type="NCBI Taxonomy" id="649756"/>
    <lineage>
        <taxon>Bacteria</taxon>
        <taxon>Bacillati</taxon>
        <taxon>Bacillota</taxon>
        <taxon>Clostridia</taxon>
        <taxon>Lachnospirales</taxon>
        <taxon>Lachnospiraceae</taxon>
        <taxon>Anaerostipes</taxon>
    </lineage>
</organism>
<proteinExistence type="predicted"/>
<dbReference type="AlphaFoldDB" id="A0A1Q2C3X6"/>
<accession>A0A1Q2C3X6</accession>